<dbReference type="OrthoDB" id="6613063at2759"/>
<accession>A0A5C3Q000</accession>
<gene>
    <name evidence="1" type="ORF">BDV98DRAFT_482962</name>
</gene>
<feature type="non-terminal residue" evidence="1">
    <location>
        <position position="64"/>
    </location>
</feature>
<dbReference type="AlphaFoldDB" id="A0A5C3Q000"/>
<dbReference type="Proteomes" id="UP000305067">
    <property type="component" value="Unassembled WGS sequence"/>
</dbReference>
<protein>
    <submittedName>
        <fullName evidence="1">Uncharacterized protein</fullName>
    </submittedName>
</protein>
<reference evidence="1 2" key="1">
    <citation type="journal article" date="2019" name="Nat. Ecol. Evol.">
        <title>Megaphylogeny resolves global patterns of mushroom evolution.</title>
        <authorList>
            <person name="Varga T."/>
            <person name="Krizsan K."/>
            <person name="Foldi C."/>
            <person name="Dima B."/>
            <person name="Sanchez-Garcia M."/>
            <person name="Sanchez-Ramirez S."/>
            <person name="Szollosi G.J."/>
            <person name="Szarkandi J.G."/>
            <person name="Papp V."/>
            <person name="Albert L."/>
            <person name="Andreopoulos W."/>
            <person name="Angelini C."/>
            <person name="Antonin V."/>
            <person name="Barry K.W."/>
            <person name="Bougher N.L."/>
            <person name="Buchanan P."/>
            <person name="Buyck B."/>
            <person name="Bense V."/>
            <person name="Catcheside P."/>
            <person name="Chovatia M."/>
            <person name="Cooper J."/>
            <person name="Damon W."/>
            <person name="Desjardin D."/>
            <person name="Finy P."/>
            <person name="Geml J."/>
            <person name="Haridas S."/>
            <person name="Hughes K."/>
            <person name="Justo A."/>
            <person name="Karasinski D."/>
            <person name="Kautmanova I."/>
            <person name="Kiss B."/>
            <person name="Kocsube S."/>
            <person name="Kotiranta H."/>
            <person name="LaButti K.M."/>
            <person name="Lechner B.E."/>
            <person name="Liimatainen K."/>
            <person name="Lipzen A."/>
            <person name="Lukacs Z."/>
            <person name="Mihaltcheva S."/>
            <person name="Morgado L.N."/>
            <person name="Niskanen T."/>
            <person name="Noordeloos M.E."/>
            <person name="Ohm R.A."/>
            <person name="Ortiz-Santana B."/>
            <person name="Ovrebo C."/>
            <person name="Racz N."/>
            <person name="Riley R."/>
            <person name="Savchenko A."/>
            <person name="Shiryaev A."/>
            <person name="Soop K."/>
            <person name="Spirin V."/>
            <person name="Szebenyi C."/>
            <person name="Tomsovsky M."/>
            <person name="Tulloss R.E."/>
            <person name="Uehling J."/>
            <person name="Grigoriev I.V."/>
            <person name="Vagvolgyi C."/>
            <person name="Papp T."/>
            <person name="Martin F.M."/>
            <person name="Miettinen O."/>
            <person name="Hibbett D.S."/>
            <person name="Nagy L.G."/>
        </authorList>
    </citation>
    <scope>NUCLEOTIDE SEQUENCE [LARGE SCALE GENOMIC DNA]</scope>
    <source>
        <strain evidence="1 2">CBS 309.79</strain>
    </source>
</reference>
<keyword evidence="2" id="KW-1185">Reference proteome</keyword>
<evidence type="ECO:0000313" key="1">
    <source>
        <dbReference type="EMBL" id="TFK95252.1"/>
    </source>
</evidence>
<organism evidence="1 2">
    <name type="scientific">Pterulicium gracile</name>
    <dbReference type="NCBI Taxonomy" id="1884261"/>
    <lineage>
        <taxon>Eukaryota</taxon>
        <taxon>Fungi</taxon>
        <taxon>Dikarya</taxon>
        <taxon>Basidiomycota</taxon>
        <taxon>Agaricomycotina</taxon>
        <taxon>Agaricomycetes</taxon>
        <taxon>Agaricomycetidae</taxon>
        <taxon>Agaricales</taxon>
        <taxon>Pleurotineae</taxon>
        <taxon>Pterulaceae</taxon>
        <taxon>Pterulicium</taxon>
    </lineage>
</organism>
<proteinExistence type="predicted"/>
<name>A0A5C3Q000_9AGAR</name>
<dbReference type="EMBL" id="ML178899">
    <property type="protein sequence ID" value="TFK95252.1"/>
    <property type="molecule type" value="Genomic_DNA"/>
</dbReference>
<sequence length="64" mass="7509">LLYIAQDIQNMGPLWVYWCFVMQRYCGSLLPSVKSKKHPETCLANCIRDLAQNSHIKLIYQLHD</sequence>
<evidence type="ECO:0000313" key="2">
    <source>
        <dbReference type="Proteomes" id="UP000305067"/>
    </source>
</evidence>
<feature type="non-terminal residue" evidence="1">
    <location>
        <position position="1"/>
    </location>
</feature>